<comment type="subcellular location">
    <subcellularLocation>
        <location evidence="1">Cell inner membrane</location>
        <topology evidence="1">Multi-pass membrane protein</topology>
    </subcellularLocation>
</comment>
<feature type="transmembrane region" description="Helical" evidence="7">
    <location>
        <begin position="241"/>
        <end position="260"/>
    </location>
</feature>
<name>A0A1I4P1Z6_9BACI</name>
<feature type="transmembrane region" description="Helical" evidence="7">
    <location>
        <begin position="396"/>
        <end position="422"/>
    </location>
</feature>
<evidence type="ECO:0000259" key="8">
    <source>
        <dbReference type="Pfam" id="PF06808"/>
    </source>
</evidence>
<dbReference type="GO" id="GO:0005886">
    <property type="term" value="C:plasma membrane"/>
    <property type="evidence" value="ECO:0007669"/>
    <property type="project" value="UniProtKB-SubCell"/>
</dbReference>
<evidence type="ECO:0000256" key="2">
    <source>
        <dbReference type="ARBA" id="ARBA00022475"/>
    </source>
</evidence>
<dbReference type="GO" id="GO:0022857">
    <property type="term" value="F:transmembrane transporter activity"/>
    <property type="evidence" value="ECO:0007669"/>
    <property type="project" value="TreeGrafter"/>
</dbReference>
<keyword evidence="10" id="KW-1185">Reference proteome</keyword>
<evidence type="ECO:0000256" key="6">
    <source>
        <dbReference type="ARBA" id="ARBA00023136"/>
    </source>
</evidence>
<feature type="transmembrane region" description="Helical" evidence="7">
    <location>
        <begin position="272"/>
        <end position="294"/>
    </location>
</feature>
<dbReference type="InterPro" id="IPR004681">
    <property type="entry name" value="TRAP_DctM"/>
</dbReference>
<dbReference type="NCBIfam" id="TIGR00786">
    <property type="entry name" value="dctM"/>
    <property type="match status" value="1"/>
</dbReference>
<keyword evidence="3" id="KW-0997">Cell inner membrane</keyword>
<feature type="domain" description="TRAP C4-dicarboxylate transport system permease DctM subunit" evidence="8">
    <location>
        <begin position="7"/>
        <end position="417"/>
    </location>
</feature>
<evidence type="ECO:0000313" key="10">
    <source>
        <dbReference type="Proteomes" id="UP000199668"/>
    </source>
</evidence>
<dbReference type="EMBL" id="FOTY01000022">
    <property type="protein sequence ID" value="SFM21560.1"/>
    <property type="molecule type" value="Genomic_DNA"/>
</dbReference>
<gene>
    <name evidence="9" type="ORF">SAMN04488054_12236</name>
</gene>
<feature type="transmembrane region" description="Helical" evidence="7">
    <location>
        <begin position="217"/>
        <end position="235"/>
    </location>
</feature>
<feature type="transmembrane region" description="Helical" evidence="7">
    <location>
        <begin position="314"/>
        <end position="344"/>
    </location>
</feature>
<evidence type="ECO:0000256" key="3">
    <source>
        <dbReference type="ARBA" id="ARBA00022519"/>
    </source>
</evidence>
<protein>
    <submittedName>
        <fullName evidence="9">C4-dicarboxylate transporter, DctM subunit</fullName>
    </submittedName>
</protein>
<dbReference type="AlphaFoldDB" id="A0A1I4P1Z6"/>
<sequence>MTSLILFGVLALLLILTVPIGIALGLASFITVLFIPPISADSLFRDLVTSVDSFPLLAVPFFILAGELMSGGGISRRLMDLGKVLVGNITGGMAVVAVLTSMFFAAISGSGPATVAAVGGLMIPTMIEEGYDKKFSTAVVVSAGSLGIIIPPSIPMIMYGVSAGVSVGDMFLAGIIPGIFVGGMLVAWCYIYSKKNGYRGLGETFSFKKLLIHVNRAKWALLTPIIILGGIYSGVFTPTEAAIIAVVYAWFVSMFVYRELRVKDLPGIITKASLTSATIIIVIAAATAFGQILTLEQIPNKVAAFLTNISSNSIIIVLLICVLLLIVGMFMDTVAAIVILTPILFPVITQLGIHPIHFGVLMITNLSIGFITPPLGVNLFVGSGITGLSIGVISRAVIPFFFAMLLSLFIIVVIPELSLFLLSE</sequence>
<keyword evidence="5 7" id="KW-1133">Transmembrane helix</keyword>
<feature type="transmembrane region" description="Helical" evidence="7">
    <location>
        <begin position="138"/>
        <end position="158"/>
    </location>
</feature>
<dbReference type="OrthoDB" id="9785600at2"/>
<keyword evidence="4 7" id="KW-0812">Transmembrane</keyword>
<feature type="transmembrane region" description="Helical" evidence="7">
    <location>
        <begin position="113"/>
        <end position="131"/>
    </location>
</feature>
<dbReference type="PANTHER" id="PTHR33362:SF3">
    <property type="entry name" value="SIALIC ACID TRAP TRANSPORTER PERMEASE PROTEIN SIAT"/>
    <property type="match status" value="1"/>
</dbReference>
<dbReference type="Pfam" id="PF06808">
    <property type="entry name" value="DctM"/>
    <property type="match status" value="1"/>
</dbReference>
<proteinExistence type="predicted"/>
<feature type="transmembrane region" description="Helical" evidence="7">
    <location>
        <begin position="86"/>
        <end position="107"/>
    </location>
</feature>
<dbReference type="STRING" id="266892.SAMN04488054_12236"/>
<feature type="transmembrane region" description="Helical" evidence="7">
    <location>
        <begin position="170"/>
        <end position="191"/>
    </location>
</feature>
<evidence type="ECO:0000256" key="4">
    <source>
        <dbReference type="ARBA" id="ARBA00022692"/>
    </source>
</evidence>
<evidence type="ECO:0000256" key="1">
    <source>
        <dbReference type="ARBA" id="ARBA00004429"/>
    </source>
</evidence>
<evidence type="ECO:0000313" key="9">
    <source>
        <dbReference type="EMBL" id="SFM21560.1"/>
    </source>
</evidence>
<feature type="transmembrane region" description="Helical" evidence="7">
    <location>
        <begin position="56"/>
        <end position="74"/>
    </location>
</feature>
<dbReference type="PANTHER" id="PTHR33362">
    <property type="entry name" value="SIALIC ACID TRAP TRANSPORTER PERMEASE PROTEIN SIAT-RELATED"/>
    <property type="match status" value="1"/>
</dbReference>
<keyword evidence="2" id="KW-1003">Cell membrane</keyword>
<organism evidence="9 10">
    <name type="scientific">Salibacterium qingdaonense</name>
    <dbReference type="NCBI Taxonomy" id="266892"/>
    <lineage>
        <taxon>Bacteria</taxon>
        <taxon>Bacillati</taxon>
        <taxon>Bacillota</taxon>
        <taxon>Bacilli</taxon>
        <taxon>Bacillales</taxon>
        <taxon>Bacillaceae</taxon>
    </lineage>
</organism>
<evidence type="ECO:0000256" key="7">
    <source>
        <dbReference type="SAM" id="Phobius"/>
    </source>
</evidence>
<evidence type="ECO:0000256" key="5">
    <source>
        <dbReference type="ARBA" id="ARBA00022989"/>
    </source>
</evidence>
<keyword evidence="6 7" id="KW-0472">Membrane</keyword>
<dbReference type="RefSeq" id="WP_090927663.1">
    <property type="nucleotide sequence ID" value="NZ_FOTY01000022.1"/>
</dbReference>
<dbReference type="Proteomes" id="UP000199668">
    <property type="component" value="Unassembled WGS sequence"/>
</dbReference>
<dbReference type="PIRSF" id="PIRSF006066">
    <property type="entry name" value="HI0050"/>
    <property type="match status" value="1"/>
</dbReference>
<dbReference type="InterPro" id="IPR010656">
    <property type="entry name" value="DctM"/>
</dbReference>
<accession>A0A1I4P1Z6</accession>
<reference evidence="9 10" key="1">
    <citation type="submission" date="2016-10" db="EMBL/GenBank/DDBJ databases">
        <authorList>
            <person name="de Groot N.N."/>
        </authorList>
    </citation>
    <scope>NUCLEOTIDE SEQUENCE [LARGE SCALE GENOMIC DNA]</scope>
    <source>
        <strain evidence="9 10">CGMCC 1.6134</strain>
    </source>
</reference>